<accession>A0A0M0KVS9</accession>
<dbReference type="AlphaFoldDB" id="A0A0M0KVS9"/>
<sequence length="199" mass="22925">MIWIWLLFVLYAIFFAPGEGISTDWIFRDLVSGQFQMIDPLVIMMFSSLGIFPILFALLLLRVDDRVIPAWPFVLLSFGLGAFAILPYLFLRSRSRLVTKRAFTPLRSLLSSRLFSFALLIGTCLLYGYGFIKGSINEYTEAFQSSQFISIMTVDFFVLTVASFYIFWFIRKEGYKSFLCFLPILGPCLLLTATRHRPQ</sequence>
<evidence type="ECO:0000313" key="3">
    <source>
        <dbReference type="Proteomes" id="UP000037558"/>
    </source>
</evidence>
<dbReference type="EMBL" id="LILC01000023">
    <property type="protein sequence ID" value="KOO42924.1"/>
    <property type="molecule type" value="Genomic_DNA"/>
</dbReference>
<gene>
    <name evidence="2" type="ORF">AMD01_17445</name>
</gene>
<dbReference type="OrthoDB" id="482433at2"/>
<evidence type="ECO:0008006" key="4">
    <source>
        <dbReference type="Google" id="ProtNLM"/>
    </source>
</evidence>
<dbReference type="Proteomes" id="UP000037558">
    <property type="component" value="Unassembled WGS sequence"/>
</dbReference>
<keyword evidence="3" id="KW-1185">Reference proteome</keyword>
<evidence type="ECO:0000313" key="2">
    <source>
        <dbReference type="EMBL" id="KOO42924.1"/>
    </source>
</evidence>
<keyword evidence="1" id="KW-0812">Transmembrane</keyword>
<name>A0A0M0KVS9_9BACI</name>
<dbReference type="PATRIC" id="fig|284581.3.peg.2996"/>
<feature type="transmembrane region" description="Helical" evidence="1">
    <location>
        <begin position="44"/>
        <end position="63"/>
    </location>
</feature>
<protein>
    <recommendedName>
        <fullName evidence="4">DUF2834 domain-containing protein</fullName>
    </recommendedName>
</protein>
<organism evidence="2 3">
    <name type="scientific">Priestia koreensis</name>
    <dbReference type="NCBI Taxonomy" id="284581"/>
    <lineage>
        <taxon>Bacteria</taxon>
        <taxon>Bacillati</taxon>
        <taxon>Bacillota</taxon>
        <taxon>Bacilli</taxon>
        <taxon>Bacillales</taxon>
        <taxon>Bacillaceae</taxon>
        <taxon>Priestia</taxon>
    </lineage>
</organism>
<dbReference type="STRING" id="284581.AMD01_17445"/>
<keyword evidence="1" id="KW-0472">Membrane</keyword>
<reference evidence="3" key="1">
    <citation type="submission" date="2015-08" db="EMBL/GenBank/DDBJ databases">
        <title>Fjat-14210 dsm16467.</title>
        <authorList>
            <person name="Liu B."/>
            <person name="Wang J."/>
            <person name="Zhu Y."/>
            <person name="Liu G."/>
            <person name="Chen Q."/>
            <person name="Chen Z."/>
            <person name="Lan J."/>
            <person name="Che J."/>
            <person name="Ge C."/>
            <person name="Shi H."/>
            <person name="Pan Z."/>
            <person name="Liu X."/>
        </authorList>
    </citation>
    <scope>NUCLEOTIDE SEQUENCE [LARGE SCALE GENOMIC DNA]</scope>
    <source>
        <strain evidence="3">DSM 16467</strain>
    </source>
</reference>
<dbReference type="RefSeq" id="WP_053402725.1">
    <property type="nucleotide sequence ID" value="NZ_LILC01000023.1"/>
</dbReference>
<keyword evidence="1" id="KW-1133">Transmembrane helix</keyword>
<evidence type="ECO:0000256" key="1">
    <source>
        <dbReference type="SAM" id="Phobius"/>
    </source>
</evidence>
<dbReference type="PANTHER" id="PTHR36009:SF3">
    <property type="entry name" value="TRANSMEMBRANE PROTEIN"/>
    <property type="match status" value="1"/>
</dbReference>
<feature type="transmembrane region" description="Helical" evidence="1">
    <location>
        <begin position="110"/>
        <end position="128"/>
    </location>
</feature>
<proteinExistence type="predicted"/>
<feature type="transmembrane region" description="Helical" evidence="1">
    <location>
        <begin position="148"/>
        <end position="168"/>
    </location>
</feature>
<dbReference type="PANTHER" id="PTHR36009">
    <property type="match status" value="1"/>
</dbReference>
<feature type="transmembrane region" description="Helical" evidence="1">
    <location>
        <begin position="70"/>
        <end position="90"/>
    </location>
</feature>
<comment type="caution">
    <text evidence="2">The sequence shown here is derived from an EMBL/GenBank/DDBJ whole genome shotgun (WGS) entry which is preliminary data.</text>
</comment>